<organism evidence="7 8">
    <name type="scientific">Loxostege sticticalis</name>
    <name type="common">Beet webworm moth</name>
    <dbReference type="NCBI Taxonomy" id="481309"/>
    <lineage>
        <taxon>Eukaryota</taxon>
        <taxon>Metazoa</taxon>
        <taxon>Ecdysozoa</taxon>
        <taxon>Arthropoda</taxon>
        <taxon>Hexapoda</taxon>
        <taxon>Insecta</taxon>
        <taxon>Pterygota</taxon>
        <taxon>Neoptera</taxon>
        <taxon>Endopterygota</taxon>
        <taxon>Lepidoptera</taxon>
        <taxon>Glossata</taxon>
        <taxon>Ditrysia</taxon>
        <taxon>Pyraloidea</taxon>
        <taxon>Crambidae</taxon>
        <taxon>Pyraustinae</taxon>
        <taxon>Loxostege</taxon>
    </lineage>
</organism>
<gene>
    <name evidence="7" type="ORF">ABMA27_014567</name>
</gene>
<evidence type="ECO:0000256" key="3">
    <source>
        <dbReference type="ARBA" id="ARBA00022989"/>
    </source>
</evidence>
<feature type="domain" description="Major facilitator superfamily (MFS) profile" evidence="6">
    <location>
        <begin position="8"/>
        <end position="443"/>
    </location>
</feature>
<dbReference type="InterPro" id="IPR005829">
    <property type="entry name" value="Sugar_transporter_CS"/>
</dbReference>
<proteinExistence type="predicted"/>
<protein>
    <recommendedName>
        <fullName evidence="6">Major facilitator superfamily (MFS) profile domain-containing protein</fullName>
    </recommendedName>
</protein>
<feature type="transmembrane region" description="Helical" evidence="5">
    <location>
        <begin position="249"/>
        <end position="273"/>
    </location>
</feature>
<keyword evidence="3 5" id="KW-1133">Transmembrane helix</keyword>
<dbReference type="PANTHER" id="PTHR48021:SF46">
    <property type="entry name" value="MAJOR FACILITATOR SUPERFAMILY (MFS) PROFILE DOMAIN-CONTAINING PROTEIN"/>
    <property type="match status" value="1"/>
</dbReference>
<dbReference type="Gene3D" id="1.20.1250.20">
    <property type="entry name" value="MFS general substrate transporter like domains"/>
    <property type="match status" value="1"/>
</dbReference>
<feature type="transmembrane region" description="Helical" evidence="5">
    <location>
        <begin position="110"/>
        <end position="129"/>
    </location>
</feature>
<keyword evidence="2 5" id="KW-0812">Transmembrane</keyword>
<dbReference type="Pfam" id="PF00083">
    <property type="entry name" value="Sugar_tr"/>
    <property type="match status" value="1"/>
</dbReference>
<dbReference type="PROSITE" id="PS00217">
    <property type="entry name" value="SUGAR_TRANSPORT_2"/>
    <property type="match status" value="1"/>
</dbReference>
<feature type="transmembrane region" description="Helical" evidence="5">
    <location>
        <begin position="347"/>
        <end position="376"/>
    </location>
</feature>
<dbReference type="InterPro" id="IPR036259">
    <property type="entry name" value="MFS_trans_sf"/>
</dbReference>
<name>A0ABR3I9C8_LOXSC</name>
<evidence type="ECO:0000256" key="4">
    <source>
        <dbReference type="ARBA" id="ARBA00023136"/>
    </source>
</evidence>
<evidence type="ECO:0000256" key="5">
    <source>
        <dbReference type="SAM" id="Phobius"/>
    </source>
</evidence>
<feature type="transmembrane region" description="Helical" evidence="5">
    <location>
        <begin position="166"/>
        <end position="184"/>
    </location>
</feature>
<evidence type="ECO:0000256" key="1">
    <source>
        <dbReference type="ARBA" id="ARBA00004141"/>
    </source>
</evidence>
<feature type="transmembrane region" description="Helical" evidence="5">
    <location>
        <begin position="80"/>
        <end position="104"/>
    </location>
</feature>
<dbReference type="SUPFAM" id="SSF103473">
    <property type="entry name" value="MFS general substrate transporter"/>
    <property type="match status" value="1"/>
</dbReference>
<dbReference type="EMBL" id="JBEUOH010000006">
    <property type="protein sequence ID" value="KAL0892882.1"/>
    <property type="molecule type" value="Genomic_DNA"/>
</dbReference>
<feature type="transmembrane region" description="Helical" evidence="5">
    <location>
        <begin position="414"/>
        <end position="439"/>
    </location>
</feature>
<feature type="transmembrane region" description="Helical" evidence="5">
    <location>
        <begin position="141"/>
        <end position="160"/>
    </location>
</feature>
<dbReference type="InterPro" id="IPR050549">
    <property type="entry name" value="MFS_Trehalose_Transporter"/>
</dbReference>
<comment type="subcellular location">
    <subcellularLocation>
        <location evidence="1">Membrane</location>
        <topology evidence="1">Multi-pass membrane protein</topology>
    </subcellularLocation>
</comment>
<evidence type="ECO:0000256" key="2">
    <source>
        <dbReference type="ARBA" id="ARBA00022692"/>
    </source>
</evidence>
<dbReference type="PROSITE" id="PS50850">
    <property type="entry name" value="MFS"/>
    <property type="match status" value="1"/>
</dbReference>
<feature type="transmembrane region" description="Helical" evidence="5">
    <location>
        <begin position="285"/>
        <end position="303"/>
    </location>
</feature>
<dbReference type="InterPro" id="IPR005828">
    <property type="entry name" value="MFS_sugar_transport-like"/>
</dbReference>
<comment type="caution">
    <text evidence="7">The sequence shown here is derived from an EMBL/GenBank/DDBJ whole genome shotgun (WGS) entry which is preliminary data.</text>
</comment>
<feature type="transmembrane region" description="Helical" evidence="5">
    <location>
        <begin position="12"/>
        <end position="30"/>
    </location>
</feature>
<reference evidence="7 8" key="1">
    <citation type="submission" date="2024-06" db="EMBL/GenBank/DDBJ databases">
        <title>A chromosome-level genome assembly of beet webworm, Loxostege sticticalis.</title>
        <authorList>
            <person name="Zhang Y."/>
        </authorList>
    </citation>
    <scope>NUCLEOTIDE SEQUENCE [LARGE SCALE GENOMIC DNA]</scope>
    <source>
        <strain evidence="7">AQ026</strain>
        <tissue evidence="7">Whole body</tissue>
    </source>
</reference>
<evidence type="ECO:0000313" key="8">
    <source>
        <dbReference type="Proteomes" id="UP001549920"/>
    </source>
</evidence>
<evidence type="ECO:0000313" key="7">
    <source>
        <dbReference type="EMBL" id="KAL0892882.1"/>
    </source>
</evidence>
<dbReference type="Proteomes" id="UP001549920">
    <property type="component" value="Unassembled WGS sequence"/>
</dbReference>
<sequence length="487" mass="53442">MSQGNRKAQYLVTSAVCLATVTSGVLMSWATSALVKLGNNETSMHVTNEHISWIAASSSPGFMAGSLASRFVSDRFGRRATILGSALPIVLGTMVLVIFSNVWLLCVTRFVWGIGIGMVSTAATIYLAEISDKDIRGSLTVSLRFMFNFGNFIIIAVGPFVTFYTLNYMLLALPTMYFVACWFIPETPYHSLRVGKVDRARKALMQLRKYSDEKEIEEELTLIRQDVHKETVRSGSLKELLTGKQYRRALVICAGTKITQILTGSIVIQSYIGLIMKDSKMQMDLPTAFIIFGAVRFVSGVMASQLADRVGRRPLFIYSYIGTALSLGLTGAYFFCLEVLLVSEEKLAPYGIIAFVGIILSVIISTLGFNSLVFLLPAELFPLNVKSVAMTTLNILGGFSNFATVKVYQQSKDWVGLFGVFTFFASVSLAGGAFSYFFLPETKGKSLREILVLLQDTAYDEAAESLNKVTEAVDINGAVKATELKQV</sequence>
<keyword evidence="8" id="KW-1185">Reference proteome</keyword>
<evidence type="ECO:0000259" key="6">
    <source>
        <dbReference type="PROSITE" id="PS50850"/>
    </source>
</evidence>
<dbReference type="PANTHER" id="PTHR48021">
    <property type="match status" value="1"/>
</dbReference>
<dbReference type="InterPro" id="IPR020846">
    <property type="entry name" value="MFS_dom"/>
</dbReference>
<feature type="transmembrane region" description="Helical" evidence="5">
    <location>
        <begin position="315"/>
        <end position="335"/>
    </location>
</feature>
<keyword evidence="4 5" id="KW-0472">Membrane</keyword>
<feature type="transmembrane region" description="Helical" evidence="5">
    <location>
        <begin position="50"/>
        <end position="68"/>
    </location>
</feature>
<accession>A0ABR3I9C8</accession>
<dbReference type="PROSITE" id="PS00216">
    <property type="entry name" value="SUGAR_TRANSPORT_1"/>
    <property type="match status" value="1"/>
</dbReference>
<feature type="transmembrane region" description="Helical" evidence="5">
    <location>
        <begin position="388"/>
        <end position="408"/>
    </location>
</feature>